<organism evidence="2 3">
    <name type="scientific">Paraphaeosphaeria minitans</name>
    <dbReference type="NCBI Taxonomy" id="565426"/>
    <lineage>
        <taxon>Eukaryota</taxon>
        <taxon>Fungi</taxon>
        <taxon>Dikarya</taxon>
        <taxon>Ascomycota</taxon>
        <taxon>Pezizomycotina</taxon>
        <taxon>Dothideomycetes</taxon>
        <taxon>Pleosporomycetidae</taxon>
        <taxon>Pleosporales</taxon>
        <taxon>Massarineae</taxon>
        <taxon>Didymosphaeriaceae</taxon>
        <taxon>Paraphaeosphaeria</taxon>
    </lineage>
</organism>
<dbReference type="Proteomes" id="UP000756921">
    <property type="component" value="Unassembled WGS sequence"/>
</dbReference>
<dbReference type="OrthoDB" id="10504490at2759"/>
<comment type="caution">
    <text evidence="2">The sequence shown here is derived from an EMBL/GenBank/DDBJ whole genome shotgun (WGS) entry which is preliminary data.</text>
</comment>
<protein>
    <submittedName>
        <fullName evidence="2">Uncharacterized protein</fullName>
    </submittedName>
</protein>
<evidence type="ECO:0000256" key="1">
    <source>
        <dbReference type="SAM" id="MobiDB-lite"/>
    </source>
</evidence>
<reference evidence="2" key="1">
    <citation type="journal article" date="2020" name="Mol. Plant Microbe Interact.">
        <title>Genome Sequence of the Biocontrol Agent Coniothyrium minitans strain Conio (IMI 134523).</title>
        <authorList>
            <person name="Patel D."/>
            <person name="Shittu T.A."/>
            <person name="Baroncelli R."/>
            <person name="Muthumeenakshi S."/>
            <person name="Osborne T.H."/>
            <person name="Janganan T.K."/>
            <person name="Sreenivasaprasad S."/>
        </authorList>
    </citation>
    <scope>NUCLEOTIDE SEQUENCE</scope>
    <source>
        <strain evidence="2">Conio</strain>
    </source>
</reference>
<evidence type="ECO:0000313" key="3">
    <source>
        <dbReference type="Proteomes" id="UP000756921"/>
    </source>
</evidence>
<dbReference type="EMBL" id="WJXW01000012">
    <property type="protein sequence ID" value="KAF9731547.1"/>
    <property type="molecule type" value="Genomic_DNA"/>
</dbReference>
<accession>A0A9P6G9T3</accession>
<evidence type="ECO:0000313" key="2">
    <source>
        <dbReference type="EMBL" id="KAF9731547.1"/>
    </source>
</evidence>
<dbReference type="AlphaFoldDB" id="A0A9P6G9T3"/>
<feature type="region of interest" description="Disordered" evidence="1">
    <location>
        <begin position="18"/>
        <end position="42"/>
    </location>
</feature>
<name>A0A9P6G9T3_9PLEO</name>
<feature type="compositionally biased region" description="Polar residues" evidence="1">
    <location>
        <begin position="24"/>
        <end position="40"/>
    </location>
</feature>
<keyword evidence="3" id="KW-1185">Reference proteome</keyword>
<gene>
    <name evidence="2" type="ORF">PMIN01_10564</name>
</gene>
<sequence>MSTNSIRRMPVWLNGSRLSKETETAQQHPQLYKWSGQQNTKPRRQTERHAFMALLKAKGITASAVPIESPGLKRPLNRLGTRPKHFARRAQLYRTLLQLSDIVLSLQYPLRRDAAWPLISALNACVGRWALQERNLLRTV</sequence>
<proteinExistence type="predicted"/>